<dbReference type="InterPro" id="IPR002898">
    <property type="entry name" value="MotA_ExbB_proton_chnl"/>
</dbReference>
<evidence type="ECO:0000256" key="7">
    <source>
        <dbReference type="ARBA" id="ARBA00023136"/>
    </source>
</evidence>
<evidence type="ECO:0000259" key="10">
    <source>
        <dbReference type="Pfam" id="PF01618"/>
    </source>
</evidence>
<feature type="transmembrane region" description="Helical" evidence="9">
    <location>
        <begin position="17"/>
        <end position="40"/>
    </location>
</feature>
<dbReference type="EMBL" id="CP019948">
    <property type="protein sequence ID" value="ARN81981.1"/>
    <property type="molecule type" value="Genomic_DNA"/>
</dbReference>
<evidence type="ECO:0000256" key="4">
    <source>
        <dbReference type="ARBA" id="ARBA00022692"/>
    </source>
</evidence>
<evidence type="ECO:0000313" key="11">
    <source>
        <dbReference type="EMBL" id="ARN81981.1"/>
    </source>
</evidence>
<protein>
    <recommendedName>
        <fullName evidence="10">MotA/TolQ/ExbB proton channel domain-containing protein</fullName>
    </recommendedName>
</protein>
<sequence>MEVHEFGQAVAATFEEYVLRGGLTMALLIPLSIFTLGITIQRLLDLRQSRVTPAGLVEAARSIKSPEEFHAFREGLVYNTCPLAQVLLGYIEAGERGEPVHPDINREPIEDSTDRLYHSLMPLSTAYVVAPLLGVLGTTIAIMGTFKQFAIAGDRDMTALVMAIDQSLVSTMWGLFIAVPAYYCFALLQRRIYRYERDVLPALSREIVRTFAPYIRYGEDELSLEWAGQPQRSPLPEETSACDAS</sequence>
<evidence type="ECO:0000256" key="8">
    <source>
        <dbReference type="RuleBase" id="RU004057"/>
    </source>
</evidence>
<evidence type="ECO:0000256" key="2">
    <source>
        <dbReference type="ARBA" id="ARBA00022448"/>
    </source>
</evidence>
<keyword evidence="5 8" id="KW-0653">Protein transport</keyword>
<comment type="similarity">
    <text evidence="8">Belongs to the exbB/tolQ family.</text>
</comment>
<dbReference type="GO" id="GO:0017038">
    <property type="term" value="P:protein import"/>
    <property type="evidence" value="ECO:0007669"/>
    <property type="project" value="TreeGrafter"/>
</dbReference>
<feature type="transmembrane region" description="Helical" evidence="9">
    <location>
        <begin position="125"/>
        <end position="146"/>
    </location>
</feature>
<evidence type="ECO:0000256" key="3">
    <source>
        <dbReference type="ARBA" id="ARBA00022475"/>
    </source>
</evidence>
<proteinExistence type="inferred from homology"/>
<feature type="transmembrane region" description="Helical" evidence="9">
    <location>
        <begin position="166"/>
        <end position="188"/>
    </location>
</feature>
<keyword evidence="12" id="KW-1185">Reference proteome</keyword>
<dbReference type="KEGG" id="mbry:B1812_13810"/>
<accession>A0A1W6MWK5</accession>
<evidence type="ECO:0000313" key="12">
    <source>
        <dbReference type="Proteomes" id="UP000193978"/>
    </source>
</evidence>
<dbReference type="PANTHER" id="PTHR30625:SF15">
    <property type="entry name" value="BIOPOLYMER TRANSPORT PROTEIN EXBB"/>
    <property type="match status" value="1"/>
</dbReference>
<keyword evidence="2 8" id="KW-0813">Transport</keyword>
<dbReference type="GO" id="GO:0005886">
    <property type="term" value="C:plasma membrane"/>
    <property type="evidence" value="ECO:0007669"/>
    <property type="project" value="UniProtKB-SubCell"/>
</dbReference>
<gene>
    <name evidence="11" type="ORF">B1812_13810</name>
</gene>
<keyword evidence="6 9" id="KW-1133">Transmembrane helix</keyword>
<keyword evidence="4 9" id="KW-0812">Transmembrane</keyword>
<comment type="subcellular location">
    <subcellularLocation>
        <location evidence="1">Cell membrane</location>
        <topology evidence="1">Multi-pass membrane protein</topology>
    </subcellularLocation>
    <subcellularLocation>
        <location evidence="8">Membrane</location>
        <topology evidence="8">Multi-pass membrane protein</topology>
    </subcellularLocation>
</comment>
<dbReference type="Proteomes" id="UP000193978">
    <property type="component" value="Chromosome"/>
</dbReference>
<dbReference type="Pfam" id="PF01618">
    <property type="entry name" value="MotA_ExbB"/>
    <property type="match status" value="1"/>
</dbReference>
<organism evidence="11 12">
    <name type="scientific">Methylocystis bryophila</name>
    <dbReference type="NCBI Taxonomy" id="655015"/>
    <lineage>
        <taxon>Bacteria</taxon>
        <taxon>Pseudomonadati</taxon>
        <taxon>Pseudomonadota</taxon>
        <taxon>Alphaproteobacteria</taxon>
        <taxon>Hyphomicrobiales</taxon>
        <taxon>Methylocystaceae</taxon>
        <taxon>Methylocystis</taxon>
    </lineage>
</organism>
<evidence type="ECO:0000256" key="9">
    <source>
        <dbReference type="SAM" id="Phobius"/>
    </source>
</evidence>
<keyword evidence="7 9" id="KW-0472">Membrane</keyword>
<dbReference type="AlphaFoldDB" id="A0A1W6MWK5"/>
<feature type="domain" description="MotA/TolQ/ExbB proton channel" evidence="10">
    <location>
        <begin position="106"/>
        <end position="196"/>
    </location>
</feature>
<dbReference type="InterPro" id="IPR050790">
    <property type="entry name" value="ExbB/TolQ_transport"/>
</dbReference>
<evidence type="ECO:0000256" key="1">
    <source>
        <dbReference type="ARBA" id="ARBA00004651"/>
    </source>
</evidence>
<evidence type="ECO:0000256" key="6">
    <source>
        <dbReference type="ARBA" id="ARBA00022989"/>
    </source>
</evidence>
<name>A0A1W6MWK5_9HYPH</name>
<reference evidence="11 12" key="1">
    <citation type="submission" date="2017-02" db="EMBL/GenBank/DDBJ databases">
        <authorList>
            <person name="Peterson S.W."/>
        </authorList>
    </citation>
    <scope>NUCLEOTIDE SEQUENCE [LARGE SCALE GENOMIC DNA]</scope>
    <source>
        <strain evidence="11 12">S285</strain>
    </source>
</reference>
<keyword evidence="3" id="KW-1003">Cell membrane</keyword>
<dbReference type="PANTHER" id="PTHR30625">
    <property type="entry name" value="PROTEIN TOLQ"/>
    <property type="match status" value="1"/>
</dbReference>
<dbReference type="RefSeq" id="WP_085772100.1">
    <property type="nucleotide sequence ID" value="NZ_AP027149.1"/>
</dbReference>
<dbReference type="STRING" id="655015.B1812_13810"/>
<evidence type="ECO:0000256" key="5">
    <source>
        <dbReference type="ARBA" id="ARBA00022927"/>
    </source>
</evidence>